<proteinExistence type="predicted"/>
<sequence>MAGEGGRGRRRSQRSRMSSSSSYSSPAAAAEKTACVTGASGYIASWIVKLLLARGYAVRATVRDPDDGEKTAHLRAMDGAGDRLRLFRADLLEEGSFDAVVGGCHCVFHTASPVLPNAKDPQAELIDPALKGTLNVLGSCKRGSVGRVVLTSSMAAVRVTGRARTPDVVVDETWFSSPELCRKDQRWYALSKTLAEEAAWTFSKDHGLDLVTINPGWVIGPLLQPKLNIGAEAIMKLIDGTPTYPNLTNEWVNVRDVAMAHVLAYEVPSAKGRYCVAERVAHYSELVKIIQDTYSSIPVPDKCADDKPSVPKFQMSKDRIKSLGIELTPLETSIMETVYSLKENGFVSF</sequence>
<organism evidence="1 2">
    <name type="scientific">Avena sativa</name>
    <name type="common">Oat</name>
    <dbReference type="NCBI Taxonomy" id="4498"/>
    <lineage>
        <taxon>Eukaryota</taxon>
        <taxon>Viridiplantae</taxon>
        <taxon>Streptophyta</taxon>
        <taxon>Embryophyta</taxon>
        <taxon>Tracheophyta</taxon>
        <taxon>Spermatophyta</taxon>
        <taxon>Magnoliopsida</taxon>
        <taxon>Liliopsida</taxon>
        <taxon>Poales</taxon>
        <taxon>Poaceae</taxon>
        <taxon>BOP clade</taxon>
        <taxon>Pooideae</taxon>
        <taxon>Poodae</taxon>
        <taxon>Poeae</taxon>
        <taxon>Poeae Chloroplast Group 1 (Aveneae type)</taxon>
        <taxon>Aveninae</taxon>
        <taxon>Avena</taxon>
    </lineage>
</organism>
<reference evidence="1" key="2">
    <citation type="submission" date="2025-09" db="UniProtKB">
        <authorList>
            <consortium name="EnsemblPlants"/>
        </authorList>
    </citation>
    <scope>IDENTIFICATION</scope>
</reference>
<dbReference type="Proteomes" id="UP001732700">
    <property type="component" value="Chromosome 7A"/>
</dbReference>
<evidence type="ECO:0000313" key="2">
    <source>
        <dbReference type="Proteomes" id="UP001732700"/>
    </source>
</evidence>
<dbReference type="EnsemblPlants" id="AVESA.00010b.r2.7AG1204790.1">
    <property type="protein sequence ID" value="AVESA.00010b.r2.7AG1204790.1.CDS"/>
    <property type="gene ID" value="AVESA.00010b.r2.7AG1204790"/>
</dbReference>
<protein>
    <submittedName>
        <fullName evidence="1">Uncharacterized protein</fullName>
    </submittedName>
</protein>
<keyword evidence="2" id="KW-1185">Reference proteome</keyword>
<name>A0ACD5ZTI9_AVESA</name>
<evidence type="ECO:0000313" key="1">
    <source>
        <dbReference type="EnsemblPlants" id="AVESA.00010b.r2.7AG1204790.1.CDS"/>
    </source>
</evidence>
<reference evidence="1" key="1">
    <citation type="submission" date="2021-05" db="EMBL/GenBank/DDBJ databases">
        <authorList>
            <person name="Scholz U."/>
            <person name="Mascher M."/>
            <person name="Fiebig A."/>
        </authorList>
    </citation>
    <scope>NUCLEOTIDE SEQUENCE [LARGE SCALE GENOMIC DNA]</scope>
</reference>
<accession>A0ACD5ZTI9</accession>